<dbReference type="EMBL" id="VRLW01000001">
    <property type="protein sequence ID" value="KAA1260094.1"/>
    <property type="molecule type" value="Genomic_DNA"/>
</dbReference>
<sequence length="107" mass="11345" precursor="true">MKNPRTRIHSVQFAILLLIPAFGFVGCNQSNPGNWDQATVQSKLQEKMKLESLELVPASGGLTGSGTDAEGQTYKITVTQDPAAKELSYVAEGDRGATEEGSIAGGY</sequence>
<evidence type="ECO:0000313" key="2">
    <source>
        <dbReference type="EMBL" id="KAA1260094.1"/>
    </source>
</evidence>
<evidence type="ECO:0000256" key="1">
    <source>
        <dbReference type="SAM" id="SignalP"/>
    </source>
</evidence>
<dbReference type="PROSITE" id="PS51257">
    <property type="entry name" value="PROKAR_LIPOPROTEIN"/>
    <property type="match status" value="1"/>
</dbReference>
<evidence type="ECO:0000313" key="3">
    <source>
        <dbReference type="Proteomes" id="UP000322699"/>
    </source>
</evidence>
<feature type="chain" id="PRO_5022682679" description="PepSY domain-containing protein" evidence="1">
    <location>
        <begin position="24"/>
        <end position="107"/>
    </location>
</feature>
<evidence type="ECO:0008006" key="4">
    <source>
        <dbReference type="Google" id="ProtNLM"/>
    </source>
</evidence>
<gene>
    <name evidence="2" type="ORF">LF1_26330</name>
</gene>
<dbReference type="AlphaFoldDB" id="A0A5B1CL83"/>
<feature type="signal peptide" evidence="1">
    <location>
        <begin position="1"/>
        <end position="23"/>
    </location>
</feature>
<dbReference type="RefSeq" id="WP_068266781.1">
    <property type="nucleotide sequence ID" value="NZ_LWSK01000130.1"/>
</dbReference>
<comment type="caution">
    <text evidence="2">The sequence shown here is derived from an EMBL/GenBank/DDBJ whole genome shotgun (WGS) entry which is preliminary data.</text>
</comment>
<protein>
    <recommendedName>
        <fullName evidence="4">PepSY domain-containing protein</fullName>
    </recommendedName>
</protein>
<keyword evidence="3" id="KW-1185">Reference proteome</keyword>
<reference evidence="2 3" key="1">
    <citation type="submission" date="2019-08" db="EMBL/GenBank/DDBJ databases">
        <title>Deep-cultivation of Planctomycetes and their phenomic and genomic characterization uncovers novel biology.</title>
        <authorList>
            <person name="Wiegand S."/>
            <person name="Jogler M."/>
            <person name="Boedeker C."/>
            <person name="Pinto D."/>
            <person name="Vollmers J."/>
            <person name="Rivas-Marin E."/>
            <person name="Kohn T."/>
            <person name="Peeters S.H."/>
            <person name="Heuer A."/>
            <person name="Rast P."/>
            <person name="Oberbeckmann S."/>
            <person name="Bunk B."/>
            <person name="Jeske O."/>
            <person name="Meyerdierks A."/>
            <person name="Storesund J.E."/>
            <person name="Kallscheuer N."/>
            <person name="Luecker S."/>
            <person name="Lage O.M."/>
            <person name="Pohl T."/>
            <person name="Merkel B.J."/>
            <person name="Hornburger P."/>
            <person name="Mueller R.-W."/>
            <person name="Bruemmer F."/>
            <person name="Labrenz M."/>
            <person name="Spormann A.M."/>
            <person name="Op Den Camp H."/>
            <person name="Overmann J."/>
            <person name="Amann R."/>
            <person name="Jetten M.S.M."/>
            <person name="Mascher T."/>
            <person name="Medema M.H."/>
            <person name="Devos D.P."/>
            <person name="Kaster A.-K."/>
            <person name="Ovreas L."/>
            <person name="Rohde M."/>
            <person name="Galperin M.Y."/>
            <person name="Jogler C."/>
        </authorList>
    </citation>
    <scope>NUCLEOTIDE SEQUENCE [LARGE SCALE GENOMIC DNA]</scope>
    <source>
        <strain evidence="2 3">LF1</strain>
    </source>
</reference>
<accession>A0A5B1CL83</accession>
<organism evidence="2 3">
    <name type="scientific">Rubripirellula obstinata</name>
    <dbReference type="NCBI Taxonomy" id="406547"/>
    <lineage>
        <taxon>Bacteria</taxon>
        <taxon>Pseudomonadati</taxon>
        <taxon>Planctomycetota</taxon>
        <taxon>Planctomycetia</taxon>
        <taxon>Pirellulales</taxon>
        <taxon>Pirellulaceae</taxon>
        <taxon>Rubripirellula</taxon>
    </lineage>
</organism>
<dbReference type="Proteomes" id="UP000322699">
    <property type="component" value="Unassembled WGS sequence"/>
</dbReference>
<name>A0A5B1CL83_9BACT</name>
<keyword evidence="1" id="KW-0732">Signal</keyword>
<proteinExistence type="predicted"/>